<gene>
    <name evidence="1" type="ORF">ACFPET_18640</name>
</gene>
<dbReference type="Proteomes" id="UP001595823">
    <property type="component" value="Unassembled WGS sequence"/>
</dbReference>
<organism evidence="1 2">
    <name type="scientific">Salininema proteolyticum</name>
    <dbReference type="NCBI Taxonomy" id="1607685"/>
    <lineage>
        <taxon>Bacteria</taxon>
        <taxon>Bacillati</taxon>
        <taxon>Actinomycetota</taxon>
        <taxon>Actinomycetes</taxon>
        <taxon>Glycomycetales</taxon>
        <taxon>Glycomycetaceae</taxon>
        <taxon>Salininema</taxon>
    </lineage>
</organism>
<comment type="caution">
    <text evidence="1">The sequence shown here is derived from an EMBL/GenBank/DDBJ whole genome shotgun (WGS) entry which is preliminary data.</text>
</comment>
<keyword evidence="2" id="KW-1185">Reference proteome</keyword>
<accession>A0ABV8U278</accession>
<dbReference type="EMBL" id="JBHSDK010000028">
    <property type="protein sequence ID" value="MFC4337224.1"/>
    <property type="molecule type" value="Genomic_DNA"/>
</dbReference>
<name>A0ABV8U278_9ACTN</name>
<evidence type="ECO:0000313" key="1">
    <source>
        <dbReference type="EMBL" id="MFC4337224.1"/>
    </source>
</evidence>
<proteinExistence type="predicted"/>
<dbReference type="RefSeq" id="WP_380623985.1">
    <property type="nucleotide sequence ID" value="NZ_JBHSDK010000028.1"/>
</dbReference>
<reference evidence="2" key="1">
    <citation type="journal article" date="2019" name="Int. J. Syst. Evol. Microbiol.">
        <title>The Global Catalogue of Microorganisms (GCM) 10K type strain sequencing project: providing services to taxonomists for standard genome sequencing and annotation.</title>
        <authorList>
            <consortium name="The Broad Institute Genomics Platform"/>
            <consortium name="The Broad Institute Genome Sequencing Center for Infectious Disease"/>
            <person name="Wu L."/>
            <person name="Ma J."/>
        </authorList>
    </citation>
    <scope>NUCLEOTIDE SEQUENCE [LARGE SCALE GENOMIC DNA]</scope>
    <source>
        <strain evidence="2">IBRC-M 10908</strain>
    </source>
</reference>
<evidence type="ECO:0000313" key="2">
    <source>
        <dbReference type="Proteomes" id="UP001595823"/>
    </source>
</evidence>
<protein>
    <submittedName>
        <fullName evidence="1">Uncharacterized protein</fullName>
    </submittedName>
</protein>
<sequence length="153" mass="17085">MTYTPAPRALVLCFGTADLRRTRRLLYRLDKAGVPATLVLADGVGLEHSDTLDLGEAERRSLTARASRKLLRRRFGRAYSLLRPGVLSRIAWRRRSRMDLAAATHVFVPEQNALPFARRLARAHPHLTVTVDLDISKMASPAGSAGREEKSRE</sequence>